<dbReference type="RefSeq" id="WP_118441561.1">
    <property type="nucleotide sequence ID" value="NZ_NAKJ01000011.1"/>
</dbReference>
<protein>
    <submittedName>
        <fullName evidence="1">Uncharacterized protein</fullName>
    </submittedName>
</protein>
<gene>
    <name evidence="1" type="ORF">DW035_06840</name>
</gene>
<reference evidence="1 2" key="1">
    <citation type="submission" date="2018-08" db="EMBL/GenBank/DDBJ databases">
        <title>A genome reference for cultivated species of the human gut microbiota.</title>
        <authorList>
            <person name="Zou Y."/>
            <person name="Xue W."/>
            <person name="Luo G."/>
        </authorList>
    </citation>
    <scope>NUCLEOTIDE SEQUENCE [LARGE SCALE GENOMIC DNA]</scope>
    <source>
        <strain evidence="1 2">AF39-11</strain>
    </source>
</reference>
<name>A0A415J639_9BACT</name>
<dbReference type="EMBL" id="QROI01000009">
    <property type="protein sequence ID" value="RHL15686.1"/>
    <property type="molecule type" value="Genomic_DNA"/>
</dbReference>
<evidence type="ECO:0000313" key="1">
    <source>
        <dbReference type="EMBL" id="RHL15686.1"/>
    </source>
</evidence>
<dbReference type="AlphaFoldDB" id="A0A415J639"/>
<dbReference type="Proteomes" id="UP000284916">
    <property type="component" value="Unassembled WGS sequence"/>
</dbReference>
<sequence>MKEEKINKLSDEMILALAYELQFSAMKRLNAMYGECDTLVNEGTPEEDIVTDEVKFAAMKAECNRKAMEILTKDFRWEFDGDEDLFKRLGIDIDKCFII</sequence>
<accession>A0A415J639</accession>
<proteinExistence type="predicted"/>
<organism evidence="1 2">
    <name type="scientific">Phocaeicola plebeius</name>
    <dbReference type="NCBI Taxonomy" id="310297"/>
    <lineage>
        <taxon>Bacteria</taxon>
        <taxon>Pseudomonadati</taxon>
        <taxon>Bacteroidota</taxon>
        <taxon>Bacteroidia</taxon>
        <taxon>Bacteroidales</taxon>
        <taxon>Bacteroidaceae</taxon>
        <taxon>Phocaeicola</taxon>
    </lineage>
</organism>
<comment type="caution">
    <text evidence="1">The sequence shown here is derived from an EMBL/GenBank/DDBJ whole genome shotgun (WGS) entry which is preliminary data.</text>
</comment>
<evidence type="ECO:0000313" key="2">
    <source>
        <dbReference type="Proteomes" id="UP000284916"/>
    </source>
</evidence>